<dbReference type="EMBL" id="CP076723">
    <property type="protein sequence ID" value="QWV94981.1"/>
    <property type="molecule type" value="Genomic_DNA"/>
</dbReference>
<accession>A0ABX8JD29</accession>
<protein>
    <submittedName>
        <fullName evidence="3">Formyltransferase</fullName>
    </submittedName>
</protein>
<sequence>MKDKVVVCAYHNVGYRCLEELLRQGADVRLVFSHEDSPTEEIWFKSVRDLAARHGIPCLTSSVNTPQNRELLAELAPDFLLSFYYRDMITTEVLALAGRGALNMHGSYLPRYRGRVPINWAVIKGETATGATLHYMVEKPDAGDIVDQQRVEIAFKDTALDVFNKVTDAAVTVLRRSWPQLVEGSAPRVPMDLSAGNYCGGRKPEDGRIDWNLSAVEIYNLVRGVTHPYPGAFTTLAGHRLLVWQAFPAEGTGEPGRVVSTQPLLVGTGNGLLELRRLQLDGAAELCAADFVAATPCRGELLA</sequence>
<evidence type="ECO:0000259" key="2">
    <source>
        <dbReference type="Pfam" id="PF02911"/>
    </source>
</evidence>
<evidence type="ECO:0000313" key="3">
    <source>
        <dbReference type="EMBL" id="QWV94981.1"/>
    </source>
</evidence>
<feature type="domain" description="Formyl transferase N-terminal" evidence="1">
    <location>
        <begin position="25"/>
        <end position="174"/>
    </location>
</feature>
<evidence type="ECO:0000313" key="4">
    <source>
        <dbReference type="Proteomes" id="UP000683557"/>
    </source>
</evidence>
<dbReference type="PANTHER" id="PTHR11138">
    <property type="entry name" value="METHIONYL-TRNA FORMYLTRANSFERASE"/>
    <property type="match status" value="1"/>
</dbReference>
<dbReference type="RefSeq" id="WP_216801683.1">
    <property type="nucleotide sequence ID" value="NZ_CP076723.1"/>
</dbReference>
<name>A0ABX8JD29_9BACT</name>
<organism evidence="3 4">
    <name type="scientific">Geomonas oryzisoli</name>
    <dbReference type="NCBI Taxonomy" id="2847992"/>
    <lineage>
        <taxon>Bacteria</taxon>
        <taxon>Pseudomonadati</taxon>
        <taxon>Thermodesulfobacteriota</taxon>
        <taxon>Desulfuromonadia</taxon>
        <taxon>Geobacterales</taxon>
        <taxon>Geobacteraceae</taxon>
        <taxon>Geomonas</taxon>
    </lineage>
</organism>
<reference evidence="3 4" key="1">
    <citation type="submission" date="2021-06" db="EMBL/GenBank/DDBJ databases">
        <title>Gemonas diversity in paddy soil.</title>
        <authorList>
            <person name="Liu G."/>
        </authorList>
    </citation>
    <scope>NUCLEOTIDE SEQUENCE [LARGE SCALE GENOMIC DNA]</scope>
    <source>
        <strain evidence="3 4">RG10</strain>
    </source>
</reference>
<dbReference type="Pfam" id="PF00551">
    <property type="entry name" value="Formyl_trans_N"/>
    <property type="match status" value="1"/>
</dbReference>
<proteinExistence type="predicted"/>
<dbReference type="InterPro" id="IPR002376">
    <property type="entry name" value="Formyl_transf_N"/>
</dbReference>
<dbReference type="CDD" id="cd08702">
    <property type="entry name" value="Arna_FMT_C"/>
    <property type="match status" value="1"/>
</dbReference>
<dbReference type="NCBIfam" id="NF005414">
    <property type="entry name" value="PRK06988.1"/>
    <property type="match status" value="1"/>
</dbReference>
<gene>
    <name evidence="3" type="ORF">KP004_07340</name>
</gene>
<evidence type="ECO:0000259" key="1">
    <source>
        <dbReference type="Pfam" id="PF00551"/>
    </source>
</evidence>
<dbReference type="PANTHER" id="PTHR11138:SF5">
    <property type="entry name" value="METHIONYL-TRNA FORMYLTRANSFERASE, MITOCHONDRIAL"/>
    <property type="match status" value="1"/>
</dbReference>
<dbReference type="InterPro" id="IPR005793">
    <property type="entry name" value="Formyl_trans_C"/>
</dbReference>
<dbReference type="Pfam" id="PF02911">
    <property type="entry name" value="Formyl_trans_C"/>
    <property type="match status" value="1"/>
</dbReference>
<dbReference type="Proteomes" id="UP000683557">
    <property type="component" value="Chromosome"/>
</dbReference>
<feature type="domain" description="Formyl transferase C-terminal" evidence="2">
    <location>
        <begin position="203"/>
        <end position="293"/>
    </location>
</feature>
<keyword evidence="4" id="KW-1185">Reference proteome</keyword>